<gene>
    <name evidence="1" type="ORF">JHL16_00670</name>
</gene>
<reference evidence="1" key="1">
    <citation type="submission" date="2021-01" db="EMBL/GenBank/DDBJ databases">
        <authorList>
            <person name="Sun Q."/>
        </authorList>
    </citation>
    <scope>NUCLEOTIDE SEQUENCE</scope>
    <source>
        <strain evidence="1">YIM B02566</strain>
    </source>
</reference>
<comment type="caution">
    <text evidence="1">The sequence shown here is derived from an EMBL/GenBank/DDBJ whole genome shotgun (WGS) entry which is preliminary data.</text>
</comment>
<dbReference type="EMBL" id="JAENHL010000003">
    <property type="protein sequence ID" value="MBK1864851.1"/>
    <property type="molecule type" value="Genomic_DNA"/>
</dbReference>
<proteinExistence type="predicted"/>
<sequence length="269" mass="29653">MDFTHRMGQLEPGVRTWANAASAHHRFAAGEGRFRFDELTIGLVLLAQPGHWGAYDSDRARELPLRPGSGWIFPAGLEGRCSWKGPQAIINVSLPKTLFAHNEMGEITDHSVGALDPLSAELIFALHAAGAEVPALYRESLTVTLAAQLAHRRLFADRDRGQDVRIARARAFIDAHLAAEDLSLDLLAGIAGMSPYHFLRRFKAVTGLPPHAYLTQCRLSRAKEMIETTRRPIADIAWSFGYKDASRFAALFKRQFGAPPGAFRSAKIT</sequence>
<name>A0ACC5QWT3_9HYPH</name>
<protein>
    <submittedName>
        <fullName evidence="1">Helix-turn-helix transcriptional regulator</fullName>
    </submittedName>
</protein>
<evidence type="ECO:0000313" key="1">
    <source>
        <dbReference type="EMBL" id="MBK1864851.1"/>
    </source>
</evidence>
<dbReference type="Proteomes" id="UP000616151">
    <property type="component" value="Unassembled WGS sequence"/>
</dbReference>
<organism evidence="1 2">
    <name type="scientific">Taklimakanibacter albus</name>
    <dbReference type="NCBI Taxonomy" id="2800327"/>
    <lineage>
        <taxon>Bacteria</taxon>
        <taxon>Pseudomonadati</taxon>
        <taxon>Pseudomonadota</taxon>
        <taxon>Alphaproteobacteria</taxon>
        <taxon>Hyphomicrobiales</taxon>
        <taxon>Aestuariivirgaceae</taxon>
        <taxon>Taklimakanibacter</taxon>
    </lineage>
</organism>
<keyword evidence="2" id="KW-1185">Reference proteome</keyword>
<accession>A0ACC5QWT3</accession>
<evidence type="ECO:0000313" key="2">
    <source>
        <dbReference type="Proteomes" id="UP000616151"/>
    </source>
</evidence>